<keyword evidence="2" id="KW-1185">Reference proteome</keyword>
<gene>
    <name evidence="1" type="ORF">TOT_030000685</name>
</gene>
<accession>J4DPW7</accession>
<dbReference type="KEGG" id="tot:TOT_030000685"/>
<dbReference type="VEuPathDB" id="PiroplasmaDB:TOT_030000685"/>
<dbReference type="EMBL" id="AP011948">
    <property type="protein sequence ID" value="BAM41424.1"/>
    <property type="molecule type" value="Genomic_DNA"/>
</dbReference>
<evidence type="ECO:0000313" key="2">
    <source>
        <dbReference type="Proteomes" id="UP000003786"/>
    </source>
</evidence>
<reference evidence="1 2" key="1">
    <citation type="journal article" date="2012" name="MBio">
        <title>Comparative genome analysis of three eukaryotic parasites with differing abilities to transform leukocytes reveals key mediators of Theileria-induced leukocyte transformation.</title>
        <authorList>
            <person name="Hayashida K."/>
            <person name="Hara Y."/>
            <person name="Abe T."/>
            <person name="Yamasaki C."/>
            <person name="Toyoda A."/>
            <person name="Kosuge T."/>
            <person name="Suzuki Y."/>
            <person name="Sato Y."/>
            <person name="Kawashima S."/>
            <person name="Katayama T."/>
            <person name="Wakaguri H."/>
            <person name="Inoue N."/>
            <person name="Homma K."/>
            <person name="Tada-Umezaki M."/>
            <person name="Yagi Y."/>
            <person name="Fujii Y."/>
            <person name="Habara T."/>
            <person name="Kanehisa M."/>
            <person name="Watanabe H."/>
            <person name="Ito K."/>
            <person name="Gojobori T."/>
            <person name="Sugawara H."/>
            <person name="Imanishi T."/>
            <person name="Weir W."/>
            <person name="Gardner M."/>
            <person name="Pain A."/>
            <person name="Shiels B."/>
            <person name="Hattori M."/>
            <person name="Nene V."/>
            <person name="Sugimoto C."/>
        </authorList>
    </citation>
    <scope>NUCLEOTIDE SEQUENCE [LARGE SCALE GENOMIC DNA]</scope>
    <source>
        <strain evidence="1 2">Shintoku</strain>
    </source>
</reference>
<organism evidence="1 2">
    <name type="scientific">Theileria orientalis strain Shintoku</name>
    <dbReference type="NCBI Taxonomy" id="869250"/>
    <lineage>
        <taxon>Eukaryota</taxon>
        <taxon>Sar</taxon>
        <taxon>Alveolata</taxon>
        <taxon>Apicomplexa</taxon>
        <taxon>Aconoidasida</taxon>
        <taxon>Piroplasmida</taxon>
        <taxon>Theileriidae</taxon>
        <taxon>Theileria</taxon>
    </lineage>
</organism>
<dbReference type="GeneID" id="20715844"/>
<name>J4DPW7_THEOR</name>
<sequence>MKYFRYEDRVPDLLMDIAAAERIPYWRILRFISMDKNAVQFIRKLNKHSLKTMTYAMGINFTGCIYNLTVFGVTRSTIHHDRSGVILWAVSQYTRTSSGYKHQNTYSLNILRFLTRLVSIQVPHLHKLVCF</sequence>
<dbReference type="Proteomes" id="UP000003786">
    <property type="component" value="Chromosome 3"/>
</dbReference>
<dbReference type="RefSeq" id="XP_009691725.1">
    <property type="nucleotide sequence ID" value="XM_009693430.1"/>
</dbReference>
<dbReference type="AlphaFoldDB" id="J4DPW7"/>
<evidence type="ECO:0000313" key="1">
    <source>
        <dbReference type="EMBL" id="BAM41424.1"/>
    </source>
</evidence>
<protein>
    <submittedName>
        <fullName evidence="1">Uncharacterized protein</fullName>
    </submittedName>
</protein>
<proteinExistence type="predicted"/>